<accession>A0ABR7HVR3</accession>
<keyword evidence="4" id="KW-0010">Activator</keyword>
<dbReference type="RefSeq" id="WP_101691333.1">
    <property type="nucleotide sequence ID" value="NZ_JACOPR010000008.1"/>
</dbReference>
<dbReference type="Gene3D" id="2.60.120.10">
    <property type="entry name" value="Jelly Rolls"/>
    <property type="match status" value="1"/>
</dbReference>
<dbReference type="CDD" id="cd06986">
    <property type="entry name" value="cupin_MmsR-like_N"/>
    <property type="match status" value="1"/>
</dbReference>
<evidence type="ECO:0000313" key="7">
    <source>
        <dbReference type="EMBL" id="MBC5731552.1"/>
    </source>
</evidence>
<dbReference type="PRINTS" id="PR00032">
    <property type="entry name" value="HTHARAC"/>
</dbReference>
<evidence type="ECO:0000256" key="1">
    <source>
        <dbReference type="ARBA" id="ARBA00022490"/>
    </source>
</evidence>
<dbReference type="Pfam" id="PF12833">
    <property type="entry name" value="HTH_18"/>
    <property type="match status" value="1"/>
</dbReference>
<dbReference type="PANTHER" id="PTHR46796:SF13">
    <property type="entry name" value="HTH-TYPE TRANSCRIPTIONAL ACTIVATOR RHAS"/>
    <property type="match status" value="1"/>
</dbReference>
<sequence length="288" mass="32815">MLQDDFYKRYGLAPQVRSLSVASTGHQHCIPGYQWGPGVLDHYCLYHILSGHGNLLLGERHFLLEAGDSFLVYPDTTVQFYAEQAKPWEYVWVGFSGSDARELVEQTDFRPDYPILLNVSSKSLGRMLLELHREERGSLACQVASTGRLYLIFALLSEKAQQSRRTPPPRTDCARMAARYIMNNYEQPITVEGLAELFSVSPSSLYRSFTTHFQVSPKRFLMEYRIQKACAMLVNSSFSVREISHSVGFHDALYFSRAFKQVMGLSPQAYAKRYRTAEPADRQKGNAD</sequence>
<evidence type="ECO:0000256" key="2">
    <source>
        <dbReference type="ARBA" id="ARBA00023015"/>
    </source>
</evidence>
<gene>
    <name evidence="7" type="ORF">H8S34_12050</name>
</gene>
<keyword evidence="1" id="KW-0963">Cytoplasm</keyword>
<dbReference type="PROSITE" id="PS00041">
    <property type="entry name" value="HTH_ARAC_FAMILY_1"/>
    <property type="match status" value="1"/>
</dbReference>
<dbReference type="PANTHER" id="PTHR46796">
    <property type="entry name" value="HTH-TYPE TRANSCRIPTIONAL ACTIVATOR RHAS-RELATED"/>
    <property type="match status" value="1"/>
</dbReference>
<dbReference type="InterPro" id="IPR009057">
    <property type="entry name" value="Homeodomain-like_sf"/>
</dbReference>
<dbReference type="InterPro" id="IPR018060">
    <property type="entry name" value="HTH_AraC"/>
</dbReference>
<dbReference type="SUPFAM" id="SSF46689">
    <property type="entry name" value="Homeodomain-like"/>
    <property type="match status" value="2"/>
</dbReference>
<dbReference type="InterPro" id="IPR003313">
    <property type="entry name" value="AraC-bd"/>
</dbReference>
<feature type="domain" description="HTH araC/xylS-type" evidence="6">
    <location>
        <begin position="175"/>
        <end position="273"/>
    </location>
</feature>
<reference evidence="7 8" key="1">
    <citation type="submission" date="2020-08" db="EMBL/GenBank/DDBJ databases">
        <title>Genome public.</title>
        <authorList>
            <person name="Liu C."/>
            <person name="Sun Q."/>
        </authorList>
    </citation>
    <scope>NUCLEOTIDE SEQUENCE [LARGE SCALE GENOMIC DNA]</scope>
    <source>
        <strain evidence="7 8">New-38</strain>
    </source>
</reference>
<dbReference type="InterPro" id="IPR018062">
    <property type="entry name" value="HTH_AraC-typ_CS"/>
</dbReference>
<dbReference type="PROSITE" id="PS01124">
    <property type="entry name" value="HTH_ARAC_FAMILY_2"/>
    <property type="match status" value="1"/>
</dbReference>
<dbReference type="InterPro" id="IPR014710">
    <property type="entry name" value="RmlC-like_jellyroll"/>
</dbReference>
<evidence type="ECO:0000256" key="4">
    <source>
        <dbReference type="ARBA" id="ARBA00023159"/>
    </source>
</evidence>
<keyword evidence="8" id="KW-1185">Reference proteome</keyword>
<evidence type="ECO:0000313" key="8">
    <source>
        <dbReference type="Proteomes" id="UP000660021"/>
    </source>
</evidence>
<dbReference type="Gene3D" id="1.10.10.60">
    <property type="entry name" value="Homeodomain-like"/>
    <property type="match status" value="2"/>
</dbReference>
<dbReference type="EMBL" id="JACOPR010000008">
    <property type="protein sequence ID" value="MBC5731552.1"/>
    <property type="molecule type" value="Genomic_DNA"/>
</dbReference>
<keyword evidence="3" id="KW-0238">DNA-binding</keyword>
<dbReference type="InterPro" id="IPR050204">
    <property type="entry name" value="AraC_XylS_family_regulators"/>
</dbReference>
<keyword evidence="2" id="KW-0805">Transcription regulation</keyword>
<evidence type="ECO:0000256" key="5">
    <source>
        <dbReference type="ARBA" id="ARBA00023163"/>
    </source>
</evidence>
<comment type="caution">
    <text evidence="7">The sequence shown here is derived from an EMBL/GenBank/DDBJ whole genome shotgun (WGS) entry which is preliminary data.</text>
</comment>
<dbReference type="Pfam" id="PF02311">
    <property type="entry name" value="AraC_binding"/>
    <property type="match status" value="1"/>
</dbReference>
<name>A0ABR7HVR3_9FIRM</name>
<dbReference type="SUPFAM" id="SSF51215">
    <property type="entry name" value="Regulatory protein AraC"/>
    <property type="match status" value="1"/>
</dbReference>
<evidence type="ECO:0000259" key="6">
    <source>
        <dbReference type="PROSITE" id="PS01124"/>
    </source>
</evidence>
<proteinExistence type="predicted"/>
<protein>
    <submittedName>
        <fullName evidence="7">AraC family transcriptional regulator</fullName>
    </submittedName>
</protein>
<keyword evidence="5" id="KW-0804">Transcription</keyword>
<dbReference type="SMART" id="SM00342">
    <property type="entry name" value="HTH_ARAC"/>
    <property type="match status" value="1"/>
</dbReference>
<dbReference type="InterPro" id="IPR020449">
    <property type="entry name" value="Tscrpt_reg_AraC-type_HTH"/>
</dbReference>
<evidence type="ECO:0000256" key="3">
    <source>
        <dbReference type="ARBA" id="ARBA00023125"/>
    </source>
</evidence>
<organism evidence="7 8">
    <name type="scientific">Pseudoflavonifractor hominis</name>
    <dbReference type="NCBI Taxonomy" id="2763059"/>
    <lineage>
        <taxon>Bacteria</taxon>
        <taxon>Bacillati</taxon>
        <taxon>Bacillota</taxon>
        <taxon>Clostridia</taxon>
        <taxon>Eubacteriales</taxon>
        <taxon>Oscillospiraceae</taxon>
        <taxon>Pseudoflavonifractor</taxon>
    </lineage>
</organism>
<dbReference type="InterPro" id="IPR037923">
    <property type="entry name" value="HTH-like"/>
</dbReference>
<dbReference type="Proteomes" id="UP000660021">
    <property type="component" value="Unassembled WGS sequence"/>
</dbReference>